<dbReference type="InterPro" id="IPR001093">
    <property type="entry name" value="IMP_DH_GMPRt"/>
</dbReference>
<feature type="binding site" description="in other chain" evidence="11">
    <location>
        <position position="256"/>
    </location>
    <ligand>
        <name>K(+)</name>
        <dbReference type="ChEBI" id="CHEBI:29103"/>
        <note>ligand shared between two tetrameric partners</note>
    </ligand>
</feature>
<evidence type="ECO:0000313" key="15">
    <source>
        <dbReference type="EMBL" id="CAD9475987.1"/>
    </source>
</evidence>
<dbReference type="FunFam" id="3.20.20.70:FF:000086">
    <property type="entry name" value="IMP dehydrogenase, putative"/>
    <property type="match status" value="1"/>
</dbReference>
<dbReference type="SUPFAM" id="SSF54631">
    <property type="entry name" value="CBS-domain pair"/>
    <property type="match status" value="1"/>
</dbReference>
<dbReference type="EMBL" id="HBGS01055225">
    <property type="protein sequence ID" value="CAD9475987.1"/>
    <property type="molecule type" value="Transcribed_RNA"/>
</dbReference>
<dbReference type="GO" id="GO:0006183">
    <property type="term" value="P:GTP biosynthetic process"/>
    <property type="evidence" value="ECO:0007669"/>
    <property type="project" value="TreeGrafter"/>
</dbReference>
<accession>A0A7S2MCX1</accession>
<dbReference type="CDD" id="cd04601">
    <property type="entry name" value="CBS_pair_IMPDH"/>
    <property type="match status" value="1"/>
</dbReference>
<dbReference type="InterPro" id="IPR000644">
    <property type="entry name" value="CBS_dom"/>
</dbReference>
<dbReference type="Gene3D" id="3.20.20.70">
    <property type="entry name" value="Aldolase class I"/>
    <property type="match status" value="1"/>
</dbReference>
<feature type="domain" description="CBS" evidence="14">
    <location>
        <begin position="110"/>
        <end position="168"/>
    </location>
</feature>
<dbReference type="AlphaFoldDB" id="A0A7S2MCX1"/>
<evidence type="ECO:0000256" key="9">
    <source>
        <dbReference type="ARBA" id="ARBA00056556"/>
    </source>
</evidence>
<dbReference type="Pfam" id="PF00478">
    <property type="entry name" value="IMPDH"/>
    <property type="match status" value="1"/>
</dbReference>
<evidence type="ECO:0000256" key="7">
    <source>
        <dbReference type="ARBA" id="ARBA00023027"/>
    </source>
</evidence>
<keyword evidence="3" id="KW-0332">GMP biosynthesis</keyword>
<dbReference type="InterPro" id="IPR013785">
    <property type="entry name" value="Aldolase_TIM"/>
</dbReference>
<dbReference type="PANTHER" id="PTHR11911:SF111">
    <property type="entry name" value="INOSINE-5'-MONOPHOSPHATE DEHYDROGENASE"/>
    <property type="match status" value="1"/>
</dbReference>
<evidence type="ECO:0000256" key="11">
    <source>
        <dbReference type="PIRSR" id="PIRSR000130-4"/>
    </source>
</evidence>
<organism evidence="15">
    <name type="scientific">Octactis speculum</name>
    <dbReference type="NCBI Taxonomy" id="3111310"/>
    <lineage>
        <taxon>Eukaryota</taxon>
        <taxon>Sar</taxon>
        <taxon>Stramenopiles</taxon>
        <taxon>Ochrophyta</taxon>
        <taxon>Dictyochophyceae</taxon>
        <taxon>Dictyochales</taxon>
        <taxon>Dictyochaceae</taxon>
        <taxon>Octactis</taxon>
    </lineage>
</organism>
<comment type="similarity">
    <text evidence="1">Belongs to the IMPDH/GMPR family.</text>
</comment>
<name>A0A7S2MCX1_9STRA</name>
<reference evidence="15" key="1">
    <citation type="submission" date="2021-01" db="EMBL/GenBank/DDBJ databases">
        <authorList>
            <person name="Corre E."/>
            <person name="Pelletier E."/>
            <person name="Niang G."/>
            <person name="Scheremetjew M."/>
            <person name="Finn R."/>
            <person name="Kale V."/>
            <person name="Holt S."/>
            <person name="Cochrane G."/>
            <person name="Meng A."/>
            <person name="Brown T."/>
            <person name="Cohen L."/>
        </authorList>
    </citation>
    <scope>NUCLEOTIDE SEQUENCE</scope>
    <source>
        <strain evidence="15">CCMP1381</strain>
    </source>
</reference>
<dbReference type="InterPro" id="IPR005990">
    <property type="entry name" value="IMP_DH"/>
</dbReference>
<evidence type="ECO:0000256" key="1">
    <source>
        <dbReference type="ARBA" id="ARBA00005502"/>
    </source>
</evidence>
<keyword evidence="7 10" id="KW-0520">NAD</keyword>
<comment type="function">
    <text evidence="9">Catalyzes the conversion of inosine 5'-phosphate (IMP) to xanthosine 5'-phosphate (XMP), the first committed and rate-limiting step in the de novo synthesis of guanine nucleotides, and therefore plays an important role in the regulation of cell growth.</text>
</comment>
<dbReference type="GO" id="GO:0006177">
    <property type="term" value="P:GMP biosynthetic process"/>
    <property type="evidence" value="ECO:0007669"/>
    <property type="project" value="UniProtKB-KW"/>
</dbReference>
<feature type="binding site" evidence="10">
    <location>
        <begin position="254"/>
        <end position="256"/>
    </location>
    <ligand>
        <name>NAD(+)</name>
        <dbReference type="ChEBI" id="CHEBI:57540"/>
    </ligand>
</feature>
<keyword evidence="2" id="KW-0479">Metal-binding</keyword>
<evidence type="ECO:0000256" key="2">
    <source>
        <dbReference type="ARBA" id="ARBA00022723"/>
    </source>
</evidence>
<keyword evidence="4" id="KW-0658">Purine biosynthesis</keyword>
<evidence type="ECO:0000256" key="5">
    <source>
        <dbReference type="ARBA" id="ARBA00022958"/>
    </source>
</evidence>
<evidence type="ECO:0000256" key="6">
    <source>
        <dbReference type="ARBA" id="ARBA00023002"/>
    </source>
</evidence>
<dbReference type="CDD" id="cd00381">
    <property type="entry name" value="IMPDH"/>
    <property type="match status" value="1"/>
</dbReference>
<dbReference type="InterPro" id="IPR046342">
    <property type="entry name" value="CBS_dom_sf"/>
</dbReference>
<dbReference type="Pfam" id="PF00571">
    <property type="entry name" value="CBS"/>
    <property type="match status" value="1"/>
</dbReference>
<evidence type="ECO:0000259" key="14">
    <source>
        <dbReference type="PROSITE" id="PS51371"/>
    </source>
</evidence>
<keyword evidence="6" id="KW-0560">Oxidoreductase</keyword>
<evidence type="ECO:0000256" key="10">
    <source>
        <dbReference type="PIRSR" id="PIRSR000130-3"/>
    </source>
</evidence>
<sequence length="455" mass="49247">MDTVTEDRMAIAMALQGGVGFIHCRCTIDDQVTMVRNVKSYQNGFILKPVCMSPDSRICDLDKVYAEMGISGVPITADGKMGSLLHGIVGRNDVDLDFVEDRTAPLRSVMKPVEDLATAQWPCTIDEAHDIIKAKKTKYCFVVDEEGRLKALTTRSDVLKNRDFPHQCKNPDTGSLVVGAAVTSDDRERASELVKAGVDILVIDSRNGDSTEQVTMLLWLKETYPELQVIGGNVASVSQVKRLCEAGADGIRVGMGVGSIATSQEVKAVGRAQLSAIYNSSIMARRFGVPVIADGGIANTGSLSKAMAMGAECVMMGSMLAGVEESPGQYFYQEGKRLKIYRGMGELRRQEQSRSRKPSIGSELETSSPDADLPVEPLTSFGVSGAVADKGAMAKFMPYVAQSVKHGLQDMGMSSLPGLREALYSGTLRMEVRSPSAQREGKVHDLHNYTTRLFS</sequence>
<dbReference type="SMART" id="SM01240">
    <property type="entry name" value="IMPDH"/>
    <property type="match status" value="1"/>
</dbReference>
<keyword evidence="5 11" id="KW-0630">Potassium</keyword>
<dbReference type="PANTHER" id="PTHR11911">
    <property type="entry name" value="INOSINE-5-MONOPHOSPHATE DEHYDROGENASE RELATED"/>
    <property type="match status" value="1"/>
</dbReference>
<feature type="region of interest" description="Disordered" evidence="13">
    <location>
        <begin position="346"/>
        <end position="376"/>
    </location>
</feature>
<evidence type="ECO:0000256" key="3">
    <source>
        <dbReference type="ARBA" id="ARBA00022749"/>
    </source>
</evidence>
<keyword evidence="8 12" id="KW-0129">CBS domain</keyword>
<feature type="binding site" description="in other chain" evidence="11">
    <location>
        <position position="258"/>
    </location>
    <ligand>
        <name>K(+)</name>
        <dbReference type="ChEBI" id="CHEBI:29103"/>
        <note>ligand shared between two tetrameric partners</note>
    </ligand>
</feature>
<dbReference type="GO" id="GO:0003938">
    <property type="term" value="F:IMP dehydrogenase activity"/>
    <property type="evidence" value="ECO:0007669"/>
    <property type="project" value="InterPro"/>
</dbReference>
<evidence type="ECO:0000256" key="4">
    <source>
        <dbReference type="ARBA" id="ARBA00022755"/>
    </source>
</evidence>
<protein>
    <recommendedName>
        <fullName evidence="14">CBS domain-containing protein</fullName>
    </recommendedName>
</protein>
<evidence type="ECO:0000256" key="12">
    <source>
        <dbReference type="PROSITE-ProRule" id="PRU00703"/>
    </source>
</evidence>
<evidence type="ECO:0000256" key="13">
    <source>
        <dbReference type="SAM" id="MobiDB-lite"/>
    </source>
</evidence>
<proteinExistence type="inferred from homology"/>
<dbReference type="PROSITE" id="PS51371">
    <property type="entry name" value="CBS"/>
    <property type="match status" value="1"/>
</dbReference>
<evidence type="ECO:0000256" key="8">
    <source>
        <dbReference type="ARBA" id="ARBA00023122"/>
    </source>
</evidence>
<dbReference type="GO" id="GO:0046872">
    <property type="term" value="F:metal ion binding"/>
    <property type="evidence" value="ECO:0007669"/>
    <property type="project" value="UniProtKB-KW"/>
</dbReference>
<gene>
    <name evidence="15" type="ORF">DSPE1174_LOCUS28596</name>
</gene>
<dbReference type="GO" id="GO:0005737">
    <property type="term" value="C:cytoplasm"/>
    <property type="evidence" value="ECO:0007669"/>
    <property type="project" value="TreeGrafter"/>
</dbReference>
<dbReference type="SUPFAM" id="SSF51412">
    <property type="entry name" value="Inosine monophosphate dehydrogenase (IMPDH)"/>
    <property type="match status" value="1"/>
</dbReference>
<dbReference type="PIRSF" id="PIRSF000130">
    <property type="entry name" value="IMPDH"/>
    <property type="match status" value="1"/>
</dbReference>